<dbReference type="PANTHER" id="PTHR38034:SF1">
    <property type="entry name" value="INNER MEMBRANE PROTEIN YPJD"/>
    <property type="match status" value="1"/>
</dbReference>
<dbReference type="InterPro" id="IPR052372">
    <property type="entry name" value="YpjD/HemX"/>
</dbReference>
<dbReference type="GO" id="GO:0020037">
    <property type="term" value="F:heme binding"/>
    <property type="evidence" value="ECO:0007669"/>
    <property type="project" value="InterPro"/>
</dbReference>
<evidence type="ECO:0000313" key="2">
    <source>
        <dbReference type="Proteomes" id="UP000017429"/>
    </source>
</evidence>
<dbReference type="GO" id="GO:0017004">
    <property type="term" value="P:cytochrome complex assembly"/>
    <property type="evidence" value="ECO:0007669"/>
    <property type="project" value="InterPro"/>
</dbReference>
<dbReference type="GO" id="GO:0005886">
    <property type="term" value="C:plasma membrane"/>
    <property type="evidence" value="ECO:0007669"/>
    <property type="project" value="TreeGrafter"/>
</dbReference>
<gene>
    <name evidence="1" type="primary">ccsA_3</name>
    <name evidence="1" type="ORF">N508_002181</name>
</gene>
<dbReference type="EMBL" id="CP097562">
    <property type="protein sequence ID" value="USF25086.1"/>
    <property type="molecule type" value="Genomic_DNA"/>
</dbReference>
<keyword evidence="2" id="KW-1185">Reference proteome</keyword>
<dbReference type="OrthoDB" id="9814290at2"/>
<protein>
    <submittedName>
        <fullName evidence="1">Cytochrome c biogenesis protein CcsA</fullName>
    </submittedName>
</protein>
<dbReference type="AlphaFoldDB" id="V2Q7P9"/>
<dbReference type="Pfam" id="PF01578">
    <property type="entry name" value="Cytochrom_C_asm"/>
    <property type="match status" value="1"/>
</dbReference>
<dbReference type="InterPro" id="IPR002541">
    <property type="entry name" value="Cyt_c_assembly"/>
</dbReference>
<accession>V2Q7P9</accession>
<evidence type="ECO:0000313" key="1">
    <source>
        <dbReference type="EMBL" id="USF25086.1"/>
    </source>
</evidence>
<dbReference type="eggNOG" id="COG0755">
    <property type="taxonomic scope" value="Bacteria"/>
</dbReference>
<reference evidence="1" key="1">
    <citation type="journal article" date="2014" name="Genome Announc.">
        <title>Draft genome sequences of the altered schaedler flora, a defined bacterial community from gnotobiotic mice.</title>
        <authorList>
            <person name="Wannemuehler M.J."/>
            <person name="Overstreet A.M."/>
            <person name="Ward D.V."/>
            <person name="Phillips G.J."/>
        </authorList>
    </citation>
    <scope>NUCLEOTIDE SEQUENCE</scope>
    <source>
        <strain evidence="1">ASF457</strain>
    </source>
</reference>
<organism evidence="1 2">
    <name type="scientific">Mucispirillum schaedleri ASF457</name>
    <dbReference type="NCBI Taxonomy" id="1379858"/>
    <lineage>
        <taxon>Bacteria</taxon>
        <taxon>Pseudomonadati</taxon>
        <taxon>Deferribacterota</taxon>
        <taxon>Deferribacteres</taxon>
        <taxon>Deferribacterales</taxon>
        <taxon>Mucispirillaceae</taxon>
        <taxon>Mucispirillum</taxon>
    </lineage>
</organism>
<reference evidence="1" key="3">
    <citation type="submission" date="2022-06" db="EMBL/GenBank/DDBJ databases">
        <title>Resources to Facilitate Use of the Altered Schaedler Flora (ASF) Mouse Model to Study Microbiome Function.</title>
        <authorList>
            <person name="Proctor A."/>
            <person name="Parvinroo S."/>
            <person name="Richie T."/>
            <person name="Jia X."/>
            <person name="Lee S.T.M."/>
            <person name="Karp P.D."/>
            <person name="Paley S."/>
            <person name="Kostic A.D."/>
            <person name="Pierre J.F."/>
            <person name="Wannemuehler M.J."/>
            <person name="Phillips G.J."/>
        </authorList>
    </citation>
    <scope>NUCLEOTIDE SEQUENCE</scope>
    <source>
        <strain evidence="1">ASF457</strain>
    </source>
</reference>
<proteinExistence type="predicted"/>
<name>V2Q7P9_9BACT</name>
<dbReference type="KEGG" id="msch:N508_002181"/>
<dbReference type="Proteomes" id="UP000017429">
    <property type="component" value="Chromosome"/>
</dbReference>
<dbReference type="PANTHER" id="PTHR38034">
    <property type="entry name" value="INNER MEMBRANE PROTEIN YPJD"/>
    <property type="match status" value="1"/>
</dbReference>
<sequence length="263" mass="29948">MISYISLIFYMIAFIHIILFLLWGNKNVRSLFNIFTGTGLLFNIADMALRYFNTGAAPTSTLYDVMNMVCISFGITYFILYAKYKRPLIGLFISPFMVAASIVSICFPPNVSPSYPVIDSIWRYVHLPFIVLGTTFLVAAFTASLMYLIQEAQLKKKNFGFIFQRFPALDTIANINNTSLQTGFYLFTIGSALGFVWMLQNNLEEILSSEKIIFSILTWFLYAALIILKKHKPMTPKQTAQWTVIGFILILVTYVGVANFMLR</sequence>
<reference evidence="1" key="2">
    <citation type="submission" date="2022-05" db="EMBL/GenBank/DDBJ databases">
        <authorList>
            <person name="Proctor A.L."/>
            <person name="Phillips G.J."/>
            <person name="Wannemuehler M.J."/>
        </authorList>
    </citation>
    <scope>NUCLEOTIDE SEQUENCE</scope>
    <source>
        <strain evidence="1">ASF457</strain>
    </source>
</reference>
<dbReference type="RefSeq" id="WP_023276927.1">
    <property type="nucleotide sequence ID" value="NZ_CP097562.1"/>
</dbReference>